<dbReference type="EMBL" id="MU266349">
    <property type="protein sequence ID" value="KAH7928783.1"/>
    <property type="molecule type" value="Genomic_DNA"/>
</dbReference>
<protein>
    <submittedName>
        <fullName evidence="1">Uncharacterized protein</fullName>
    </submittedName>
</protein>
<keyword evidence="2" id="KW-1185">Reference proteome</keyword>
<evidence type="ECO:0000313" key="2">
    <source>
        <dbReference type="Proteomes" id="UP000790709"/>
    </source>
</evidence>
<comment type="caution">
    <text evidence="1">The sequence shown here is derived from an EMBL/GenBank/DDBJ whole genome shotgun (WGS) entry which is preliminary data.</text>
</comment>
<reference evidence="1" key="1">
    <citation type="journal article" date="2021" name="New Phytol.">
        <title>Evolutionary innovations through gain and loss of genes in the ectomycorrhizal Boletales.</title>
        <authorList>
            <person name="Wu G."/>
            <person name="Miyauchi S."/>
            <person name="Morin E."/>
            <person name="Kuo A."/>
            <person name="Drula E."/>
            <person name="Varga T."/>
            <person name="Kohler A."/>
            <person name="Feng B."/>
            <person name="Cao Y."/>
            <person name="Lipzen A."/>
            <person name="Daum C."/>
            <person name="Hundley H."/>
            <person name="Pangilinan J."/>
            <person name="Johnson J."/>
            <person name="Barry K."/>
            <person name="LaButti K."/>
            <person name="Ng V."/>
            <person name="Ahrendt S."/>
            <person name="Min B."/>
            <person name="Choi I.G."/>
            <person name="Park H."/>
            <person name="Plett J.M."/>
            <person name="Magnuson J."/>
            <person name="Spatafora J.W."/>
            <person name="Nagy L.G."/>
            <person name="Henrissat B."/>
            <person name="Grigoriev I.V."/>
            <person name="Yang Z.L."/>
            <person name="Xu J."/>
            <person name="Martin F.M."/>
        </authorList>
    </citation>
    <scope>NUCLEOTIDE SEQUENCE</scope>
    <source>
        <strain evidence="1">KUC20120723A-06</strain>
    </source>
</reference>
<sequence length="387" mass="42822">MVFSWTTPERRLGHRALPIVPNEIYLEIIDTVEASGSPGPRLTRACIRTLSNLALVCRFFCAMVLPRIFKSVTFYGDAGPSDVARKTAWCRQINGGKEPALSLALYVTDCQFKNWLGTSWVHDGFSALYAKAMSRMSNLASVAFYDCAVKEPHWGALCQLGRLESLVFNHCNVAPPPPEQATLGVMRLKIITSEILEHSVHEFARAVASPSLRFLKTDDISVADEIAHHLAGGEPALEELHLRDIDHHDIVTLHAILAHTGPAITHLSVRASASLWLQLELTAASLPRVRSLRLKMPEPQLLSAMWAKQTIYAICRGFCPHPPLRRLEVVGATSSRLGADVVTWEVLADLVTTSVVEAFPGVCYVRGAEKVMQLEGGSWRQFHCWDT</sequence>
<name>A0ACB8BVA0_9AGAM</name>
<gene>
    <name evidence="1" type="ORF">BV22DRAFT_1030352</name>
</gene>
<accession>A0ACB8BVA0</accession>
<organism evidence="1 2">
    <name type="scientific">Leucogyrophana mollusca</name>
    <dbReference type="NCBI Taxonomy" id="85980"/>
    <lineage>
        <taxon>Eukaryota</taxon>
        <taxon>Fungi</taxon>
        <taxon>Dikarya</taxon>
        <taxon>Basidiomycota</taxon>
        <taxon>Agaricomycotina</taxon>
        <taxon>Agaricomycetes</taxon>
        <taxon>Agaricomycetidae</taxon>
        <taxon>Boletales</taxon>
        <taxon>Boletales incertae sedis</taxon>
        <taxon>Leucogyrophana</taxon>
    </lineage>
</organism>
<dbReference type="Proteomes" id="UP000790709">
    <property type="component" value="Unassembled WGS sequence"/>
</dbReference>
<evidence type="ECO:0000313" key="1">
    <source>
        <dbReference type="EMBL" id="KAH7928783.1"/>
    </source>
</evidence>
<proteinExistence type="predicted"/>